<comment type="similarity">
    <text evidence="1">Belongs to the protein kinase superfamily. CAMK Ser/Thr protein kinase family. CaMK subfamily.</text>
</comment>
<evidence type="ECO:0000256" key="5">
    <source>
        <dbReference type="ARBA" id="ARBA00022777"/>
    </source>
</evidence>
<comment type="caution">
    <text evidence="8">The sequence shown here is derived from an EMBL/GenBank/DDBJ whole genome shotgun (WGS) entry which is preliminary data.</text>
</comment>
<organism evidence="8 9">
    <name type="scientific">Camellia sinensis</name>
    <name type="common">Tea plant</name>
    <name type="synonym">Thea sinensis</name>
    <dbReference type="NCBI Taxonomy" id="4442"/>
    <lineage>
        <taxon>Eukaryota</taxon>
        <taxon>Viridiplantae</taxon>
        <taxon>Streptophyta</taxon>
        <taxon>Embryophyta</taxon>
        <taxon>Tracheophyta</taxon>
        <taxon>Spermatophyta</taxon>
        <taxon>Magnoliopsida</taxon>
        <taxon>eudicotyledons</taxon>
        <taxon>Gunneridae</taxon>
        <taxon>Pentapetalae</taxon>
        <taxon>asterids</taxon>
        <taxon>Ericales</taxon>
        <taxon>Theaceae</taxon>
        <taxon>Camellia</taxon>
    </lineage>
</organism>
<gene>
    <name evidence="8" type="ORF">HYC85_015184</name>
</gene>
<keyword evidence="4" id="KW-0547">Nucleotide-binding</keyword>
<dbReference type="InterPro" id="IPR000719">
    <property type="entry name" value="Prot_kinase_dom"/>
</dbReference>
<evidence type="ECO:0000256" key="1">
    <source>
        <dbReference type="ARBA" id="ARBA00005354"/>
    </source>
</evidence>
<dbReference type="PANTHER" id="PTHR24349">
    <property type="entry name" value="SERINE/THREONINE-PROTEIN KINASE"/>
    <property type="match status" value="1"/>
</dbReference>
<protein>
    <recommendedName>
        <fullName evidence="7">Protein kinase domain-containing protein</fullName>
    </recommendedName>
</protein>
<dbReference type="AlphaFoldDB" id="A0A7J7H9N0"/>
<evidence type="ECO:0000313" key="9">
    <source>
        <dbReference type="Proteomes" id="UP000593564"/>
    </source>
</evidence>
<dbReference type="InterPro" id="IPR011009">
    <property type="entry name" value="Kinase-like_dom_sf"/>
</dbReference>
<sequence>MCEGGELLNRILSSYRGGRYAEENAKLIIVQILSVVAFFHLQGVVHRDLKPEIINFLFSSRNEYANMKLIDFDLSDFIRPDERLNDIVGNAYYVAPEVLHRSYSLRSIL</sequence>
<dbReference type="EMBL" id="JACBKZ010000006">
    <property type="protein sequence ID" value="KAF5949227.1"/>
    <property type="molecule type" value="Genomic_DNA"/>
</dbReference>
<dbReference type="Proteomes" id="UP000593564">
    <property type="component" value="Unassembled WGS sequence"/>
</dbReference>
<keyword evidence="2" id="KW-0723">Serine/threonine-protein kinase</keyword>
<keyword evidence="5" id="KW-0418">Kinase</keyword>
<dbReference type="GO" id="GO:0004674">
    <property type="term" value="F:protein serine/threonine kinase activity"/>
    <property type="evidence" value="ECO:0007669"/>
    <property type="project" value="UniProtKB-KW"/>
</dbReference>
<evidence type="ECO:0000256" key="4">
    <source>
        <dbReference type="ARBA" id="ARBA00022741"/>
    </source>
</evidence>
<name>A0A7J7H9N0_CAMSI</name>
<dbReference type="Gene3D" id="1.10.510.10">
    <property type="entry name" value="Transferase(Phosphotransferase) domain 1"/>
    <property type="match status" value="1"/>
</dbReference>
<dbReference type="Pfam" id="PF00069">
    <property type="entry name" value="Pkinase"/>
    <property type="match status" value="1"/>
</dbReference>
<dbReference type="PROSITE" id="PS50011">
    <property type="entry name" value="PROTEIN_KINASE_DOM"/>
    <property type="match status" value="1"/>
</dbReference>
<dbReference type="SUPFAM" id="SSF56112">
    <property type="entry name" value="Protein kinase-like (PK-like)"/>
    <property type="match status" value="1"/>
</dbReference>
<evidence type="ECO:0000256" key="6">
    <source>
        <dbReference type="ARBA" id="ARBA00022840"/>
    </source>
</evidence>
<accession>A0A7J7H9N0</accession>
<reference evidence="8 9" key="2">
    <citation type="submission" date="2020-07" db="EMBL/GenBank/DDBJ databases">
        <title>Genome assembly of wild tea tree DASZ reveals pedigree and selection history of tea varieties.</title>
        <authorList>
            <person name="Zhang W."/>
        </authorList>
    </citation>
    <scope>NUCLEOTIDE SEQUENCE [LARGE SCALE GENOMIC DNA]</scope>
    <source>
        <strain evidence="9">cv. G240</strain>
        <tissue evidence="8">Leaf</tissue>
    </source>
</reference>
<proteinExistence type="inferred from homology"/>
<keyword evidence="9" id="KW-1185">Reference proteome</keyword>
<evidence type="ECO:0000313" key="8">
    <source>
        <dbReference type="EMBL" id="KAF5949227.1"/>
    </source>
</evidence>
<keyword evidence="3" id="KW-0808">Transferase</keyword>
<feature type="domain" description="Protein kinase" evidence="7">
    <location>
        <begin position="1"/>
        <end position="109"/>
    </location>
</feature>
<keyword evidence="6" id="KW-0067">ATP-binding</keyword>
<dbReference type="InterPro" id="IPR050205">
    <property type="entry name" value="CDPK_Ser/Thr_kinases"/>
</dbReference>
<dbReference type="GO" id="GO:0005524">
    <property type="term" value="F:ATP binding"/>
    <property type="evidence" value="ECO:0007669"/>
    <property type="project" value="UniProtKB-KW"/>
</dbReference>
<evidence type="ECO:0000256" key="2">
    <source>
        <dbReference type="ARBA" id="ARBA00022527"/>
    </source>
</evidence>
<reference evidence="9" key="1">
    <citation type="journal article" date="2020" name="Nat. Commun.">
        <title>Genome assembly of wild tea tree DASZ reveals pedigree and selection history of tea varieties.</title>
        <authorList>
            <person name="Zhang W."/>
            <person name="Zhang Y."/>
            <person name="Qiu H."/>
            <person name="Guo Y."/>
            <person name="Wan H."/>
            <person name="Zhang X."/>
            <person name="Scossa F."/>
            <person name="Alseekh S."/>
            <person name="Zhang Q."/>
            <person name="Wang P."/>
            <person name="Xu L."/>
            <person name="Schmidt M.H."/>
            <person name="Jia X."/>
            <person name="Li D."/>
            <person name="Zhu A."/>
            <person name="Guo F."/>
            <person name="Chen W."/>
            <person name="Ni D."/>
            <person name="Usadel B."/>
            <person name="Fernie A.R."/>
            <person name="Wen W."/>
        </authorList>
    </citation>
    <scope>NUCLEOTIDE SEQUENCE [LARGE SCALE GENOMIC DNA]</scope>
    <source>
        <strain evidence="9">cv. G240</strain>
    </source>
</reference>
<evidence type="ECO:0000259" key="7">
    <source>
        <dbReference type="PROSITE" id="PS50011"/>
    </source>
</evidence>
<evidence type="ECO:0000256" key="3">
    <source>
        <dbReference type="ARBA" id="ARBA00022679"/>
    </source>
</evidence>